<protein>
    <recommendedName>
        <fullName evidence="2">Decapping nuclease</fullName>
        <ecNumber evidence="2">3.6.1.-</ecNumber>
    </recommendedName>
</protein>
<keyword evidence="5" id="KW-1185">Reference proteome</keyword>
<dbReference type="GO" id="GO:0110155">
    <property type="term" value="P:NAD-cap decapping"/>
    <property type="evidence" value="ECO:0007669"/>
    <property type="project" value="TreeGrafter"/>
</dbReference>
<dbReference type="GO" id="GO:0004518">
    <property type="term" value="F:nuclease activity"/>
    <property type="evidence" value="ECO:0007669"/>
    <property type="project" value="UniProtKB-KW"/>
</dbReference>
<proteinExistence type="inferred from homology"/>
<feature type="domain" description="RAI1-like" evidence="3">
    <location>
        <begin position="14"/>
        <end position="347"/>
    </location>
</feature>
<evidence type="ECO:0000313" key="5">
    <source>
        <dbReference type="Proteomes" id="UP000078540"/>
    </source>
</evidence>
<evidence type="ECO:0000256" key="1">
    <source>
        <dbReference type="ARBA" id="ARBA00006562"/>
    </source>
</evidence>
<dbReference type="EC" id="3.6.1.-" evidence="2"/>
<dbReference type="STRING" id="520822.A0A195BP25"/>
<evidence type="ECO:0000313" key="4">
    <source>
        <dbReference type="EMBL" id="KYM88267.1"/>
    </source>
</evidence>
<comment type="cofactor">
    <cofactor evidence="2">
        <name>a divalent metal cation</name>
        <dbReference type="ChEBI" id="CHEBI:60240"/>
    </cofactor>
</comment>
<keyword evidence="2" id="KW-0540">Nuclease</keyword>
<keyword evidence="2" id="KW-0479">Metal-binding</keyword>
<comment type="subcellular location">
    <subcellularLocation>
        <location evidence="2">Nucleus</location>
    </subcellularLocation>
</comment>
<evidence type="ECO:0000256" key="2">
    <source>
        <dbReference type="RuleBase" id="RU367113"/>
    </source>
</evidence>
<sequence length="368" mass="44211">MSFKIDFEFTIDLIGHFSIDGNSEYRDDLSQLKYYISPSNPNNVNFDLNKNYESIQHKSTLHIKLDYILKWISHNFHQLEKPLSVQEERWLDFDFICSRGLIKTILSTPYINNERNEWIICASKYRGTIYLCKFYTDEEEQIHLIALDYEKRATSWGFKFEQYMLADHPLHVPNPDLSLNECEEFYCMYKAKFDTYSLLYGAEIDGISSQQPIEDTLVNKRFELIELKTYPMYNTNMYRKISCERVSMWWSQNYLVKTNKIIFGLKDVRKIIEYSLHDLPYLSKENYSIKACKQFCKIFLDNVKRIVTKDHNECMYKFQWKLTAKDVVNYTEEFPDNGRFFFLKPWFIAKAEDYRKSKHPQQITKSNK</sequence>
<accession>A0A195BP25</accession>
<evidence type="ECO:0000259" key="3">
    <source>
        <dbReference type="Pfam" id="PF08652"/>
    </source>
</evidence>
<dbReference type="PANTHER" id="PTHR12395">
    <property type="entry name" value="DOM-3 RELATED"/>
    <property type="match status" value="1"/>
</dbReference>
<keyword evidence="2" id="KW-0539">Nucleus</keyword>
<name>A0A195BP25_9HYME</name>
<reference evidence="4 5" key="1">
    <citation type="submission" date="2015-09" db="EMBL/GenBank/DDBJ databases">
        <title>Atta colombica WGS genome.</title>
        <authorList>
            <person name="Nygaard S."/>
            <person name="Hu H."/>
            <person name="Boomsma J."/>
            <person name="Zhang G."/>
        </authorList>
    </citation>
    <scope>NUCLEOTIDE SEQUENCE [LARGE SCALE GENOMIC DNA]</scope>
    <source>
        <strain evidence="4">Treedump-2</strain>
        <tissue evidence="4">Whole body</tissue>
    </source>
</reference>
<dbReference type="PANTHER" id="PTHR12395:SF9">
    <property type="entry name" value="DECAPPING AND EXORIBONUCLEASE PROTEIN"/>
    <property type="match status" value="1"/>
</dbReference>
<dbReference type="InterPro" id="IPR013961">
    <property type="entry name" value="RAI1"/>
</dbReference>
<dbReference type="GO" id="GO:0046872">
    <property type="term" value="F:metal ion binding"/>
    <property type="evidence" value="ECO:0007669"/>
    <property type="project" value="UniProtKB-KW"/>
</dbReference>
<keyword evidence="2" id="KW-0694">RNA-binding</keyword>
<keyword evidence="2" id="KW-0378">Hydrolase</keyword>
<dbReference type="GO" id="GO:0000166">
    <property type="term" value="F:nucleotide binding"/>
    <property type="evidence" value="ECO:0007669"/>
    <property type="project" value="UniProtKB-KW"/>
</dbReference>
<dbReference type="GO" id="GO:0000956">
    <property type="term" value="P:nuclear-transcribed mRNA catabolic process"/>
    <property type="evidence" value="ECO:0007669"/>
    <property type="project" value="TreeGrafter"/>
</dbReference>
<dbReference type="GO" id="GO:0034353">
    <property type="term" value="F:mRNA 5'-diphosphatase activity"/>
    <property type="evidence" value="ECO:0007669"/>
    <property type="project" value="TreeGrafter"/>
</dbReference>
<dbReference type="Pfam" id="PF08652">
    <property type="entry name" value="RAI1"/>
    <property type="match status" value="1"/>
</dbReference>
<dbReference type="EMBL" id="KQ976424">
    <property type="protein sequence ID" value="KYM88267.1"/>
    <property type="molecule type" value="Genomic_DNA"/>
</dbReference>
<keyword evidence="2" id="KW-0547">Nucleotide-binding</keyword>
<organism evidence="4 5">
    <name type="scientific">Atta colombica</name>
    <dbReference type="NCBI Taxonomy" id="520822"/>
    <lineage>
        <taxon>Eukaryota</taxon>
        <taxon>Metazoa</taxon>
        <taxon>Ecdysozoa</taxon>
        <taxon>Arthropoda</taxon>
        <taxon>Hexapoda</taxon>
        <taxon>Insecta</taxon>
        <taxon>Pterygota</taxon>
        <taxon>Neoptera</taxon>
        <taxon>Endopterygota</taxon>
        <taxon>Hymenoptera</taxon>
        <taxon>Apocrita</taxon>
        <taxon>Aculeata</taxon>
        <taxon>Formicoidea</taxon>
        <taxon>Formicidae</taxon>
        <taxon>Myrmicinae</taxon>
        <taxon>Atta</taxon>
    </lineage>
</organism>
<dbReference type="Proteomes" id="UP000078540">
    <property type="component" value="Unassembled WGS sequence"/>
</dbReference>
<comment type="similarity">
    <text evidence="1 2">Belongs to the DXO/Dom3Z family.</text>
</comment>
<dbReference type="GO" id="GO:0003723">
    <property type="term" value="F:RNA binding"/>
    <property type="evidence" value="ECO:0007669"/>
    <property type="project" value="UniProtKB-KW"/>
</dbReference>
<dbReference type="AlphaFoldDB" id="A0A195BP25"/>
<dbReference type="GO" id="GO:0005634">
    <property type="term" value="C:nucleus"/>
    <property type="evidence" value="ECO:0007669"/>
    <property type="project" value="UniProtKB-SubCell"/>
</dbReference>
<gene>
    <name evidence="4" type="ORF">ALC53_02749</name>
</gene>
<dbReference type="GO" id="GO:0005829">
    <property type="term" value="C:cytosol"/>
    <property type="evidence" value="ECO:0007669"/>
    <property type="project" value="TreeGrafter"/>
</dbReference>
<comment type="function">
    <text evidence="2">Decapping enzyme for NAD-capped RNAs: specifically hydrolyzes the nicotinamide adenine dinucleotide (NAD) cap from a subset of RNAs by removing the entire NAD moiety from the 5'-end of an NAD-capped RNA.</text>
</comment>
<dbReference type="InterPro" id="IPR039039">
    <property type="entry name" value="RAI1-like_fam"/>
</dbReference>